<keyword evidence="1" id="KW-0472">Membrane</keyword>
<name>A0A323UXK4_9RHOO</name>
<reference evidence="2 3" key="1">
    <citation type="submission" date="2018-06" db="EMBL/GenBank/DDBJ databases">
        <title>Azoarcus communis strain SWub3 genome.</title>
        <authorList>
            <person name="Zorraquino Salvo V."/>
            <person name="Toubiana D."/>
            <person name="Blumwald E."/>
        </authorList>
    </citation>
    <scope>NUCLEOTIDE SEQUENCE [LARGE SCALE GENOMIC DNA]</scope>
    <source>
        <strain evidence="2 3">SWub3</strain>
    </source>
</reference>
<evidence type="ECO:0000313" key="3">
    <source>
        <dbReference type="Proteomes" id="UP000248259"/>
    </source>
</evidence>
<proteinExistence type="predicted"/>
<sequence>MSLPPPRLTDRRLVRDLVWVVILKLIVITALWWGFVREFRVPVDHDAMAVQLAAPLPAKQQTHTDGEPHGQ</sequence>
<keyword evidence="3" id="KW-1185">Reference proteome</keyword>
<dbReference type="OrthoDB" id="9157336at2"/>
<dbReference type="AlphaFoldDB" id="A0A323UXK4"/>
<evidence type="ECO:0000256" key="1">
    <source>
        <dbReference type="SAM" id="Phobius"/>
    </source>
</evidence>
<accession>A0A323UXK4</accession>
<protein>
    <submittedName>
        <fullName evidence="2">Uncharacterized protein</fullName>
    </submittedName>
</protein>
<keyword evidence="1" id="KW-0812">Transmembrane</keyword>
<dbReference type="EMBL" id="QKOE01000004">
    <property type="protein sequence ID" value="PZA17205.1"/>
    <property type="molecule type" value="Genomic_DNA"/>
</dbReference>
<dbReference type="Proteomes" id="UP000248259">
    <property type="component" value="Unassembled WGS sequence"/>
</dbReference>
<organism evidence="2 3">
    <name type="scientific">Parazoarcus communis SWub3 = DSM 12120</name>
    <dbReference type="NCBI Taxonomy" id="1121029"/>
    <lineage>
        <taxon>Bacteria</taxon>
        <taxon>Pseudomonadati</taxon>
        <taxon>Pseudomonadota</taxon>
        <taxon>Betaproteobacteria</taxon>
        <taxon>Rhodocyclales</taxon>
        <taxon>Zoogloeaceae</taxon>
        <taxon>Parazoarcus</taxon>
    </lineage>
</organism>
<gene>
    <name evidence="2" type="ORF">DNK49_08200</name>
</gene>
<dbReference type="NCBIfam" id="NF045611">
    <property type="entry name" value="small_CydP"/>
    <property type="match status" value="1"/>
</dbReference>
<dbReference type="InterPro" id="IPR054636">
    <property type="entry name" value="CydP"/>
</dbReference>
<feature type="transmembrane region" description="Helical" evidence="1">
    <location>
        <begin position="17"/>
        <end position="35"/>
    </location>
</feature>
<evidence type="ECO:0000313" key="2">
    <source>
        <dbReference type="EMBL" id="PZA17205.1"/>
    </source>
</evidence>
<dbReference type="RefSeq" id="WP_110523849.1">
    <property type="nucleotide sequence ID" value="NZ_QKOE01000004.1"/>
</dbReference>
<comment type="caution">
    <text evidence="2">The sequence shown here is derived from an EMBL/GenBank/DDBJ whole genome shotgun (WGS) entry which is preliminary data.</text>
</comment>
<keyword evidence="1" id="KW-1133">Transmembrane helix</keyword>